<evidence type="ECO:0000256" key="1">
    <source>
        <dbReference type="SAM" id="SignalP"/>
    </source>
</evidence>
<evidence type="ECO:0000313" key="2">
    <source>
        <dbReference type="EMBL" id="MFC6590646.1"/>
    </source>
</evidence>
<gene>
    <name evidence="2" type="ORF">ACFP81_00390</name>
</gene>
<dbReference type="InterPro" id="IPR011990">
    <property type="entry name" value="TPR-like_helical_dom_sf"/>
</dbReference>
<feature type="chain" id="PRO_5045063603" evidence="1">
    <location>
        <begin position="24"/>
        <end position="236"/>
    </location>
</feature>
<dbReference type="EMBL" id="JBHSWD010000001">
    <property type="protein sequence ID" value="MFC6590646.1"/>
    <property type="molecule type" value="Genomic_DNA"/>
</dbReference>
<dbReference type="Proteomes" id="UP001596297">
    <property type="component" value="Unassembled WGS sequence"/>
</dbReference>
<reference evidence="3" key="1">
    <citation type="journal article" date="2019" name="Int. J. Syst. Evol. Microbiol.">
        <title>The Global Catalogue of Microorganisms (GCM) 10K type strain sequencing project: providing services to taxonomists for standard genome sequencing and annotation.</title>
        <authorList>
            <consortium name="The Broad Institute Genomics Platform"/>
            <consortium name="The Broad Institute Genome Sequencing Center for Infectious Disease"/>
            <person name="Wu L."/>
            <person name="Ma J."/>
        </authorList>
    </citation>
    <scope>NUCLEOTIDE SEQUENCE [LARGE SCALE GENOMIC DNA]</scope>
    <source>
        <strain evidence="3">CGMCC 1.15772</strain>
    </source>
</reference>
<sequence length="236" mass="24908">MTYFTRIAALSAAVLLSAAGAQSLQSAQSLFDQGKWQEAAKAAAALNTSAGYALAAEATTMGAGISPAGSRKALYQQAQSYANKAIKLNANNAEAYFELARAQGRLAQTAGILESLGLAGDMKKNLQKAISLNPKLAGAYVALGLWNAELVAKGGAATLATGADAKQVAPNFQKAIQLEPNRIIHRLEYANALMLLSSKNKAAATEQLRKAVSLTPKTYWDRLDLQNAQKRLNSLK</sequence>
<accession>A0ABW1Y9H6</accession>
<dbReference type="RefSeq" id="WP_380081666.1">
    <property type="nucleotide sequence ID" value="NZ_JBHSWD010000001.1"/>
</dbReference>
<protein>
    <submittedName>
        <fullName evidence="2">Tetratricopeptide repeat protein</fullName>
    </submittedName>
</protein>
<proteinExistence type="predicted"/>
<evidence type="ECO:0000313" key="3">
    <source>
        <dbReference type="Proteomes" id="UP001596297"/>
    </source>
</evidence>
<comment type="caution">
    <text evidence="2">The sequence shown here is derived from an EMBL/GenBank/DDBJ whole genome shotgun (WGS) entry which is preliminary data.</text>
</comment>
<name>A0ABW1Y9H6_9DEIO</name>
<keyword evidence="3" id="KW-1185">Reference proteome</keyword>
<organism evidence="2 3">
    <name type="scientific">Deinococcus lacus</name>
    <dbReference type="NCBI Taxonomy" id="392561"/>
    <lineage>
        <taxon>Bacteria</taxon>
        <taxon>Thermotogati</taxon>
        <taxon>Deinococcota</taxon>
        <taxon>Deinococci</taxon>
        <taxon>Deinococcales</taxon>
        <taxon>Deinococcaceae</taxon>
        <taxon>Deinococcus</taxon>
    </lineage>
</organism>
<feature type="signal peptide" evidence="1">
    <location>
        <begin position="1"/>
        <end position="23"/>
    </location>
</feature>
<keyword evidence="1" id="KW-0732">Signal</keyword>
<dbReference type="Gene3D" id="1.25.40.10">
    <property type="entry name" value="Tetratricopeptide repeat domain"/>
    <property type="match status" value="1"/>
</dbReference>
<dbReference type="SUPFAM" id="SSF48452">
    <property type="entry name" value="TPR-like"/>
    <property type="match status" value="1"/>
</dbReference>